<dbReference type="Gene3D" id="3.40.50.150">
    <property type="entry name" value="Vaccinia Virus protein VP39"/>
    <property type="match status" value="1"/>
</dbReference>
<evidence type="ECO:0000256" key="3">
    <source>
        <dbReference type="ARBA" id="ARBA00022603"/>
    </source>
</evidence>
<dbReference type="Pfam" id="PF13636">
    <property type="entry name" value="Methyltranf_PUA"/>
    <property type="match status" value="1"/>
</dbReference>
<comment type="caution">
    <text evidence="7">Lacks conserved residue(s) required for the propagation of feature annotation.</text>
</comment>
<evidence type="ECO:0000313" key="9">
    <source>
        <dbReference type="EMBL" id="SJZ92370.1"/>
    </source>
</evidence>
<dbReference type="Pfam" id="PF01189">
    <property type="entry name" value="Methyltr_RsmB-F"/>
    <property type="match status" value="1"/>
</dbReference>
<feature type="active site" description="Nucleophile" evidence="7">
    <location>
        <position position="247"/>
    </location>
</feature>
<keyword evidence="3 7" id="KW-0489">Methyltransferase</keyword>
<dbReference type="CDD" id="cd02440">
    <property type="entry name" value="AdoMet_MTases"/>
    <property type="match status" value="1"/>
</dbReference>
<evidence type="ECO:0000256" key="2">
    <source>
        <dbReference type="ARBA" id="ARBA00022490"/>
    </source>
</evidence>
<comment type="similarity">
    <text evidence="1 7">Belongs to the class I-like SAM-binding methyltransferase superfamily. RsmB/NOP family.</text>
</comment>
<dbReference type="GO" id="GO:0008173">
    <property type="term" value="F:RNA methyltransferase activity"/>
    <property type="evidence" value="ECO:0007669"/>
    <property type="project" value="InterPro"/>
</dbReference>
<dbReference type="InterPro" id="IPR027391">
    <property type="entry name" value="Nol1_Nop2_Fmu_2"/>
</dbReference>
<dbReference type="InterPro" id="IPR049560">
    <property type="entry name" value="MeTrfase_RsmB-F_NOP2_cat"/>
</dbReference>
<feature type="binding site" evidence="7">
    <location>
        <begin position="125"/>
        <end position="131"/>
    </location>
    <ligand>
        <name>S-adenosyl-L-methionine</name>
        <dbReference type="ChEBI" id="CHEBI:59789"/>
    </ligand>
</feature>
<dbReference type="InterPro" id="IPR001678">
    <property type="entry name" value="MeTrfase_RsmB-F_NOP2_dom"/>
</dbReference>
<keyword evidence="5 7" id="KW-0949">S-adenosyl-L-methionine</keyword>
<evidence type="ECO:0000256" key="6">
    <source>
        <dbReference type="ARBA" id="ARBA00022884"/>
    </source>
</evidence>
<evidence type="ECO:0000256" key="7">
    <source>
        <dbReference type="PROSITE-ProRule" id="PRU01023"/>
    </source>
</evidence>
<sequence length="477" mass="54191">MLKILSEEVSGLAITAERLPREFVQRLEPLLGEEWPEFLAALAGESQHGLRQNPLKIQQAEWEKIAPFPLERVPWCREGYYLQEEERPGKHPYYHAGLYYIQEPSAMAPVEALEVQPGEKVLDLCAAPGGKTTQIGAKLQGKGILVANDNNPQRIRPMVKYVETFGLTNCLIFNERPERLARHFPGYFDKILVDAPCSGEGMFRREPESMGAYQKFGPERCRQMQREILRAAARMLKPGGVMVYSTCTFNPYENEGTIQEFLQEHSEFQLEPVPQAHLYSPGRPDWVVGGRPELALACRIWPHKNRGEGHFLARLRKNNNGSRLAGAGRPGGTDPYLAEGAKELASWHRFRQNYLKTELNGRYWLNGGTLYLVPPELPVLQGLKLIRPGLTLGNLYKGKFYPDYALAMALKPEQFAQPVYFTLDAPELRKYLKGETLPAGEAKGWHLLCLDRWPLGWALAVDGYLKNYYPKGWRLQS</sequence>
<dbReference type="PANTHER" id="PTHR22807">
    <property type="entry name" value="NOP2 YEAST -RELATED NOL1/NOP2/FMU SUN DOMAIN-CONTAINING"/>
    <property type="match status" value="1"/>
</dbReference>
<name>A0A1T4PLE6_9FIRM</name>
<dbReference type="InterPro" id="IPR031340">
    <property type="entry name" value="RsmF_methylt_CI"/>
</dbReference>
<evidence type="ECO:0000256" key="5">
    <source>
        <dbReference type="ARBA" id="ARBA00022691"/>
    </source>
</evidence>
<dbReference type="GO" id="GO:0001510">
    <property type="term" value="P:RNA methylation"/>
    <property type="evidence" value="ECO:0007669"/>
    <property type="project" value="InterPro"/>
</dbReference>
<dbReference type="InterPro" id="IPR023267">
    <property type="entry name" value="RCMT"/>
</dbReference>
<accession>A0A1T4PLE6</accession>
<keyword evidence="6 7" id="KW-0694">RNA-binding</keyword>
<feature type="binding site" evidence="7">
    <location>
        <position position="194"/>
    </location>
    <ligand>
        <name>S-adenosyl-L-methionine</name>
        <dbReference type="ChEBI" id="CHEBI:59789"/>
    </ligand>
</feature>
<evidence type="ECO:0000256" key="4">
    <source>
        <dbReference type="ARBA" id="ARBA00022679"/>
    </source>
</evidence>
<dbReference type="SUPFAM" id="SSF53335">
    <property type="entry name" value="S-adenosyl-L-methionine-dependent methyltransferases"/>
    <property type="match status" value="1"/>
</dbReference>
<dbReference type="InterPro" id="IPR018314">
    <property type="entry name" value="RsmB/NOL1/NOP2-like_CS"/>
</dbReference>
<dbReference type="Gene3D" id="2.30.130.60">
    <property type="match status" value="1"/>
</dbReference>
<dbReference type="GO" id="GO:0003723">
    <property type="term" value="F:RNA binding"/>
    <property type="evidence" value="ECO:0007669"/>
    <property type="project" value="UniProtKB-UniRule"/>
</dbReference>
<keyword evidence="10" id="KW-1185">Reference proteome</keyword>
<dbReference type="OrthoDB" id="9810297at2"/>
<dbReference type="PRINTS" id="PR02008">
    <property type="entry name" value="RCMTFAMILY"/>
</dbReference>
<feature type="domain" description="SAM-dependent MTase RsmB/NOP-type" evidence="8">
    <location>
        <begin position="27"/>
        <end position="318"/>
    </location>
</feature>
<dbReference type="InterPro" id="IPR029063">
    <property type="entry name" value="SAM-dependent_MTases_sf"/>
</dbReference>
<gene>
    <name evidence="9" type="ORF">SAMN02745885_01327</name>
</gene>
<evidence type="ECO:0000256" key="1">
    <source>
        <dbReference type="ARBA" id="ARBA00007494"/>
    </source>
</evidence>
<feature type="binding site" evidence="7">
    <location>
        <position position="149"/>
    </location>
    <ligand>
        <name>S-adenosyl-L-methionine</name>
        <dbReference type="ChEBI" id="CHEBI:59789"/>
    </ligand>
</feature>
<dbReference type="InterPro" id="IPR031341">
    <property type="entry name" value="Methyltr_RsmF_N"/>
</dbReference>
<dbReference type="AlphaFoldDB" id="A0A1T4PLE6"/>
<dbReference type="PROSITE" id="PS51686">
    <property type="entry name" value="SAM_MT_RSMB_NOP"/>
    <property type="match status" value="1"/>
</dbReference>
<dbReference type="PANTHER" id="PTHR22807:SF30">
    <property type="entry name" value="28S RRNA (CYTOSINE(4447)-C(5))-METHYLTRANSFERASE-RELATED"/>
    <property type="match status" value="1"/>
</dbReference>
<organism evidence="9 10">
    <name type="scientific">Carboxydocella sporoproducens DSM 16521</name>
    <dbReference type="NCBI Taxonomy" id="1121270"/>
    <lineage>
        <taxon>Bacteria</taxon>
        <taxon>Bacillati</taxon>
        <taxon>Bacillota</taxon>
        <taxon>Clostridia</taxon>
        <taxon>Eubacteriales</taxon>
        <taxon>Clostridiales Family XVI. Incertae Sedis</taxon>
        <taxon>Carboxydocella</taxon>
    </lineage>
</organism>
<keyword evidence="2" id="KW-0963">Cytoplasm</keyword>
<reference evidence="10" key="1">
    <citation type="submission" date="2017-02" db="EMBL/GenBank/DDBJ databases">
        <authorList>
            <person name="Varghese N."/>
            <person name="Submissions S."/>
        </authorList>
    </citation>
    <scope>NUCLEOTIDE SEQUENCE [LARGE SCALE GENOMIC DNA]</scope>
    <source>
        <strain evidence="10">DSM 16521</strain>
    </source>
</reference>
<keyword evidence="4 7" id="KW-0808">Transferase</keyword>
<dbReference type="PROSITE" id="PS01153">
    <property type="entry name" value="NOL1_NOP2_SUN"/>
    <property type="match status" value="1"/>
</dbReference>
<protein>
    <submittedName>
        <fullName evidence="9">NOL1/NOP2/sun family putative RNA methylase</fullName>
    </submittedName>
</protein>
<dbReference type="Gene3D" id="3.30.70.1170">
    <property type="entry name" value="Sun protein, domain 3"/>
    <property type="match status" value="1"/>
</dbReference>
<dbReference type="CDD" id="cd21147">
    <property type="entry name" value="RsmF_methylt_CTD1"/>
    <property type="match status" value="1"/>
</dbReference>
<dbReference type="Pfam" id="PF17125">
    <property type="entry name" value="Methyltr_RsmF_N"/>
    <property type="match status" value="1"/>
</dbReference>
<evidence type="ECO:0000313" key="10">
    <source>
        <dbReference type="Proteomes" id="UP000189933"/>
    </source>
</evidence>
<dbReference type="EMBL" id="FUXM01000012">
    <property type="protein sequence ID" value="SJZ92370.1"/>
    <property type="molecule type" value="Genomic_DNA"/>
</dbReference>
<dbReference type="Proteomes" id="UP000189933">
    <property type="component" value="Unassembled WGS sequence"/>
</dbReference>
<evidence type="ECO:0000259" key="8">
    <source>
        <dbReference type="PROSITE" id="PS51686"/>
    </source>
</evidence>
<proteinExistence type="inferred from homology"/>
<dbReference type="Pfam" id="PF17126">
    <property type="entry name" value="RsmF_methylt_CI"/>
    <property type="match status" value="1"/>
</dbReference>